<keyword evidence="1" id="KW-0813">Transport</keyword>
<dbReference type="Gene3D" id="2.60.40.420">
    <property type="entry name" value="Cupredoxins - blue copper proteins"/>
    <property type="match status" value="1"/>
</dbReference>
<evidence type="ECO:0000313" key="3">
    <source>
        <dbReference type="EMBL" id="CAH3040475.1"/>
    </source>
</evidence>
<dbReference type="EMBL" id="CALNXI010000722">
    <property type="protein sequence ID" value="CAH3040475.1"/>
    <property type="molecule type" value="Genomic_DNA"/>
</dbReference>
<gene>
    <name evidence="3" type="ORF">PEVE_00040099</name>
</gene>
<keyword evidence="2" id="KW-0249">Electron transport</keyword>
<evidence type="ECO:0000256" key="1">
    <source>
        <dbReference type="ARBA" id="ARBA00022448"/>
    </source>
</evidence>
<protein>
    <submittedName>
        <fullName evidence="3">Uncharacterized protein</fullName>
    </submittedName>
</protein>
<comment type="caution">
    <text evidence="3">The sequence shown here is derived from an EMBL/GenBank/DDBJ whole genome shotgun (WGS) entry which is preliminary data.</text>
</comment>
<dbReference type="InterPro" id="IPR008972">
    <property type="entry name" value="Cupredoxin"/>
</dbReference>
<evidence type="ECO:0000256" key="2">
    <source>
        <dbReference type="ARBA" id="ARBA00022982"/>
    </source>
</evidence>
<dbReference type="Proteomes" id="UP001159427">
    <property type="component" value="Unassembled WGS sequence"/>
</dbReference>
<name>A0ABN8N4W1_9CNID</name>
<proteinExistence type="predicted"/>
<sequence length="486" mass="55111">MMGIVCSGPSKNFIIPTMKDESDAFREVVVVRISDEGFSPRNLTLYEGQCILFEWKGDIPSQVFNVIQVSGVDQLNQVPGGYKSGDVTQSGSFKVCFGRKGHFTFASESLPDRLKTLKVEVLEKHRGEIKITGQGFEPQFVNIQEGETVQWTYKNGDSEVPCYLQEIGYCFKHGGFLARKLRFEVKSEYRKIFQDTGLYLFYLDMCDAEVQDLEKVSMICVVKVTQKKREFLIDISEEVLQPNVISARVQDRIWLNCSTSKNINGCKILNAYVYKEGPSSILKYCLFTSCSSMADLISHQFTEPGLYHYVFNMADLSQFKGCLAVKPKPTEHVMGIHNGQFKPSLATVKKGERVWWAFNDDENLTLFLKEVERCAPLARGSPARQKSSTSGCGCKRLKDQASLMNSLGLITHKFEDIGVFTYGLQDDSNSPSLSSYCSVIVESKVKHHIVDVRDQGFAPRILNVHPGDWVWWQWENTERLHNILQV</sequence>
<organism evidence="3 4">
    <name type="scientific">Porites evermanni</name>
    <dbReference type="NCBI Taxonomy" id="104178"/>
    <lineage>
        <taxon>Eukaryota</taxon>
        <taxon>Metazoa</taxon>
        <taxon>Cnidaria</taxon>
        <taxon>Anthozoa</taxon>
        <taxon>Hexacorallia</taxon>
        <taxon>Scleractinia</taxon>
        <taxon>Fungiina</taxon>
        <taxon>Poritidae</taxon>
        <taxon>Porites</taxon>
    </lineage>
</organism>
<reference evidence="3 4" key="1">
    <citation type="submission" date="2022-05" db="EMBL/GenBank/DDBJ databases">
        <authorList>
            <consortium name="Genoscope - CEA"/>
            <person name="William W."/>
        </authorList>
    </citation>
    <scope>NUCLEOTIDE SEQUENCE [LARGE SCALE GENOMIC DNA]</scope>
</reference>
<evidence type="ECO:0000313" key="4">
    <source>
        <dbReference type="Proteomes" id="UP001159427"/>
    </source>
</evidence>
<keyword evidence="4" id="KW-1185">Reference proteome</keyword>
<dbReference type="PANTHER" id="PTHR34192:SF10">
    <property type="entry name" value="PLASTOCYANIN MAJOR ISOFORM, CHLOROPLASTIC-RELATED"/>
    <property type="match status" value="1"/>
</dbReference>
<accession>A0ABN8N4W1</accession>
<dbReference type="PANTHER" id="PTHR34192">
    <property type="entry name" value="PLASTOCYANIN MAJOR ISOFORM, CHLOROPLASTIC-RELATED"/>
    <property type="match status" value="1"/>
</dbReference>
<dbReference type="SUPFAM" id="SSF49503">
    <property type="entry name" value="Cupredoxins"/>
    <property type="match status" value="2"/>
</dbReference>